<keyword evidence="4" id="KW-0997">Cell inner membrane</keyword>
<evidence type="ECO:0000259" key="9">
    <source>
        <dbReference type="Pfam" id="PF00482"/>
    </source>
</evidence>
<dbReference type="Pfam" id="PF00482">
    <property type="entry name" value="T2SSF"/>
    <property type="match status" value="2"/>
</dbReference>
<feature type="transmembrane region" description="Helical" evidence="8">
    <location>
        <begin position="96"/>
        <end position="119"/>
    </location>
</feature>
<protein>
    <recommendedName>
        <fullName evidence="9">Type II secretion system protein GspF domain-containing protein</fullName>
    </recommendedName>
</protein>
<feature type="domain" description="Type II secretion system protein GspF" evidence="9">
    <location>
        <begin position="201"/>
        <end position="322"/>
    </location>
</feature>
<keyword evidence="3" id="KW-1003">Cell membrane</keyword>
<evidence type="ECO:0000256" key="3">
    <source>
        <dbReference type="ARBA" id="ARBA00022475"/>
    </source>
</evidence>
<evidence type="ECO:0000256" key="4">
    <source>
        <dbReference type="ARBA" id="ARBA00022519"/>
    </source>
</evidence>
<evidence type="ECO:0000313" key="11">
    <source>
        <dbReference type="Proteomes" id="UP000230119"/>
    </source>
</evidence>
<evidence type="ECO:0000256" key="1">
    <source>
        <dbReference type="ARBA" id="ARBA00004429"/>
    </source>
</evidence>
<dbReference type="PANTHER" id="PTHR30012:SF0">
    <property type="entry name" value="TYPE II SECRETION SYSTEM PROTEIN F-RELATED"/>
    <property type="match status" value="1"/>
</dbReference>
<reference evidence="11" key="1">
    <citation type="submission" date="2017-09" db="EMBL/GenBank/DDBJ databases">
        <title>Depth-based differentiation of microbial function through sediment-hosted aquifers and enrichment of novel symbionts in the deep terrestrial subsurface.</title>
        <authorList>
            <person name="Probst A.J."/>
            <person name="Ladd B."/>
            <person name="Jarett J.K."/>
            <person name="Geller-Mcgrath D.E."/>
            <person name="Sieber C.M.K."/>
            <person name="Emerson J.B."/>
            <person name="Anantharaman K."/>
            <person name="Thomas B.C."/>
            <person name="Malmstrom R."/>
            <person name="Stieglmeier M."/>
            <person name="Klingl A."/>
            <person name="Woyke T."/>
            <person name="Ryan C.M."/>
            <person name="Banfield J.F."/>
        </authorList>
    </citation>
    <scope>NUCLEOTIDE SEQUENCE [LARGE SCALE GENOMIC DNA]</scope>
</reference>
<evidence type="ECO:0000256" key="6">
    <source>
        <dbReference type="ARBA" id="ARBA00022989"/>
    </source>
</evidence>
<keyword evidence="7 8" id="KW-0472">Membrane</keyword>
<comment type="caution">
    <text evidence="10">The sequence shown here is derived from an EMBL/GenBank/DDBJ whole genome shotgun (WGS) entry which is preliminary data.</text>
</comment>
<evidence type="ECO:0000256" key="7">
    <source>
        <dbReference type="ARBA" id="ARBA00023136"/>
    </source>
</evidence>
<evidence type="ECO:0000256" key="8">
    <source>
        <dbReference type="SAM" id="Phobius"/>
    </source>
</evidence>
<dbReference type="InterPro" id="IPR003004">
    <property type="entry name" value="GspF/PilC"/>
</dbReference>
<gene>
    <name evidence="10" type="ORF">COS52_01125</name>
</gene>
<feature type="transmembrane region" description="Helical" evidence="8">
    <location>
        <begin position="139"/>
        <end position="164"/>
    </location>
</feature>
<evidence type="ECO:0000256" key="5">
    <source>
        <dbReference type="ARBA" id="ARBA00022692"/>
    </source>
</evidence>
<comment type="similarity">
    <text evidence="2">Belongs to the GSP F family.</text>
</comment>
<dbReference type="PANTHER" id="PTHR30012">
    <property type="entry name" value="GENERAL SECRETION PATHWAY PROTEIN"/>
    <property type="match status" value="1"/>
</dbReference>
<dbReference type="EMBL" id="PEVA01000044">
    <property type="protein sequence ID" value="PIV08740.1"/>
    <property type="molecule type" value="Genomic_DNA"/>
</dbReference>
<keyword evidence="6 8" id="KW-1133">Transmembrane helix</keyword>
<dbReference type="InterPro" id="IPR018076">
    <property type="entry name" value="T2SS_GspF_dom"/>
</dbReference>
<keyword evidence="5 8" id="KW-0812">Transmembrane</keyword>
<dbReference type="PRINTS" id="PR00812">
    <property type="entry name" value="BCTERIALGSPF"/>
</dbReference>
<dbReference type="Gene3D" id="1.20.81.30">
    <property type="entry name" value="Type II secretion system (T2SS), domain F"/>
    <property type="match status" value="2"/>
</dbReference>
<sequence>MAIMLNAGLTLVDCLAILEKQITKEGMVAVIRSIQKEILSGNTLSRALQKYPEHFSNLYIALVKSGEASGKMSDILLKLADNLEKQREFQSKIKGALTYPIVVFVGMIVIMFIMITFVMPKLLNLYKDFNIDLPLSTKILMAVSSFLVHFWPFMIAGGFIASRFIQSYLKTVRGKLLLDTIMLRLPIFGKVVSISSLVDSTRTLSILIGSGVSILDTLSIIIETTENSLYRNSFKNILKQVEKGVSLGDSFNNENLFPPILVQMVTVGEQTGHLDDTMMRISHYFDLEAETSIKTITTLIEPLILVVLGVGVGFLVISVITPIYNLTTSFK</sequence>
<dbReference type="AlphaFoldDB" id="A0A2M7BTE5"/>
<proteinExistence type="inferred from homology"/>
<organism evidence="10 11">
    <name type="scientific">Candidatus Roizmanbacteria bacterium CG03_land_8_20_14_0_80_39_12</name>
    <dbReference type="NCBI Taxonomy" id="1974847"/>
    <lineage>
        <taxon>Bacteria</taxon>
        <taxon>Candidatus Roizmaniibacteriota</taxon>
    </lineage>
</organism>
<accession>A0A2M7BTE5</accession>
<dbReference type="InterPro" id="IPR042094">
    <property type="entry name" value="T2SS_GspF_sf"/>
</dbReference>
<dbReference type="GO" id="GO:0015628">
    <property type="term" value="P:protein secretion by the type II secretion system"/>
    <property type="evidence" value="ECO:0007669"/>
    <property type="project" value="TreeGrafter"/>
</dbReference>
<dbReference type="Proteomes" id="UP000230119">
    <property type="component" value="Unassembled WGS sequence"/>
</dbReference>
<feature type="transmembrane region" description="Helical" evidence="8">
    <location>
        <begin position="303"/>
        <end position="324"/>
    </location>
</feature>
<feature type="domain" description="Type II secretion system protein GspF" evidence="9">
    <location>
        <begin position="1"/>
        <end position="120"/>
    </location>
</feature>
<evidence type="ECO:0000313" key="10">
    <source>
        <dbReference type="EMBL" id="PIV08740.1"/>
    </source>
</evidence>
<dbReference type="GO" id="GO:0005886">
    <property type="term" value="C:plasma membrane"/>
    <property type="evidence" value="ECO:0007669"/>
    <property type="project" value="UniProtKB-SubCell"/>
</dbReference>
<evidence type="ECO:0000256" key="2">
    <source>
        <dbReference type="ARBA" id="ARBA00005745"/>
    </source>
</evidence>
<name>A0A2M7BTE5_9BACT</name>
<comment type="subcellular location">
    <subcellularLocation>
        <location evidence="1">Cell inner membrane</location>
        <topology evidence="1">Multi-pass membrane protein</topology>
    </subcellularLocation>
</comment>
<dbReference type="FunFam" id="1.20.81.30:FF:000001">
    <property type="entry name" value="Type II secretion system protein F"/>
    <property type="match status" value="2"/>
</dbReference>